<name>A0A4P8PJK6_AMMMO</name>
<sequence>MAKSGISLLIIYISNHATIRSESPRARTASSPSGSQIAGIVDPLRFAPRIPSHLQSVMTPEAFILHVAELAGYLLLLHPLRYGPMVRFRPQRKEFPWLVFFFLASECGMIELIA</sequence>
<proteinExistence type="predicted"/>
<dbReference type="EMBL" id="MG011535">
    <property type="protein sequence ID" value="QCQ81878.1"/>
    <property type="molecule type" value="Genomic_DNA"/>
</dbReference>
<geneLocation type="mitochondrion" evidence="1"/>
<accession>A0A4P8PJK6</accession>
<keyword evidence="1" id="KW-0496">Mitochondrion</keyword>
<evidence type="ECO:0000313" key="1">
    <source>
        <dbReference type="EMBL" id="QCQ81878.1"/>
    </source>
</evidence>
<dbReference type="AlphaFoldDB" id="A0A4P8PJK6"/>
<gene>
    <name evidence="1" type="primary">orf101</name>
</gene>
<reference evidence="1" key="1">
    <citation type="journal article" date="2019" name="Plant Syst. Evol.">
        <title>Analyses of mitochondrial genomes of the genus Ammopiptanthus provide new insights into the evolution of legume plants.</title>
        <authorList>
            <person name="Feng L."/>
            <person name="Li N."/>
            <person name="Yang W."/>
            <person name="Li Y."/>
            <person name="Wang C.-M."/>
            <person name="Tong S.-W."/>
            <person name="He J.-X."/>
        </authorList>
    </citation>
    <scope>NUCLEOTIDE SEQUENCE</scope>
</reference>
<protein>
    <submittedName>
        <fullName evidence="1">Uncharacterized protein</fullName>
    </submittedName>
</protein>
<organism evidence="1">
    <name type="scientific">Ammopiptanthus mongolicus</name>
    <name type="common">Piptanthus mongolicus</name>
    <dbReference type="NCBI Taxonomy" id="126911"/>
    <lineage>
        <taxon>Eukaryota</taxon>
        <taxon>Viridiplantae</taxon>
        <taxon>Streptophyta</taxon>
        <taxon>Embryophyta</taxon>
        <taxon>Tracheophyta</taxon>
        <taxon>Spermatophyta</taxon>
        <taxon>Magnoliopsida</taxon>
        <taxon>eudicotyledons</taxon>
        <taxon>Gunneridae</taxon>
        <taxon>Pentapetalae</taxon>
        <taxon>rosids</taxon>
        <taxon>fabids</taxon>
        <taxon>Fabales</taxon>
        <taxon>Fabaceae</taxon>
        <taxon>Papilionoideae</taxon>
        <taxon>50 kb inversion clade</taxon>
        <taxon>genistoids sensu lato</taxon>
        <taxon>core genistoids</taxon>
        <taxon>Sophoreae</taxon>
        <taxon>Ammopiptanthus</taxon>
    </lineage>
</organism>